<evidence type="ECO:0000313" key="2">
    <source>
        <dbReference type="Proteomes" id="UP000517916"/>
    </source>
</evidence>
<protein>
    <submittedName>
        <fullName evidence="1">Uncharacterized protein</fullName>
    </submittedName>
</protein>
<sequence length="59" mass="6239">MVEQPGARDLPVGRNSAAVRRILDKLVVTGLAISPANDRATGLGRGNATILRLIMVASW</sequence>
<comment type="caution">
    <text evidence="1">The sequence shown here is derived from an EMBL/GenBank/DDBJ whole genome shotgun (WGS) entry which is preliminary data.</text>
</comment>
<name>A0ABR6BR09_9PSEU</name>
<reference evidence="1 2" key="1">
    <citation type="submission" date="2020-08" db="EMBL/GenBank/DDBJ databases">
        <title>Genomic Encyclopedia of Archaeal and Bacterial Type Strains, Phase II (KMG-II): from individual species to whole genera.</title>
        <authorList>
            <person name="Goeker M."/>
        </authorList>
    </citation>
    <scope>NUCLEOTIDE SEQUENCE [LARGE SCALE GENOMIC DNA]</scope>
    <source>
        <strain evidence="1 2">DSM 43850</strain>
    </source>
</reference>
<dbReference type="Proteomes" id="UP000517916">
    <property type="component" value="Unassembled WGS sequence"/>
</dbReference>
<proteinExistence type="predicted"/>
<organism evidence="1 2">
    <name type="scientific">Kutzneria viridogrisea</name>
    <dbReference type="NCBI Taxonomy" id="47990"/>
    <lineage>
        <taxon>Bacteria</taxon>
        <taxon>Bacillati</taxon>
        <taxon>Actinomycetota</taxon>
        <taxon>Actinomycetes</taxon>
        <taxon>Pseudonocardiales</taxon>
        <taxon>Pseudonocardiaceae</taxon>
        <taxon>Kutzneria</taxon>
    </lineage>
</organism>
<keyword evidence="2" id="KW-1185">Reference proteome</keyword>
<dbReference type="RefSeq" id="WP_148309883.1">
    <property type="nucleotide sequence ID" value="NZ_BAAABQ010000022.1"/>
</dbReference>
<dbReference type="EMBL" id="JACJID010000005">
    <property type="protein sequence ID" value="MBA8929313.1"/>
    <property type="molecule type" value="Genomic_DNA"/>
</dbReference>
<accession>A0ABR6BR09</accession>
<evidence type="ECO:0000313" key="1">
    <source>
        <dbReference type="EMBL" id="MBA8929313.1"/>
    </source>
</evidence>
<gene>
    <name evidence="1" type="ORF">BC739_006531</name>
</gene>